<evidence type="ECO:0000256" key="3">
    <source>
        <dbReference type="ARBA" id="ARBA00023163"/>
    </source>
</evidence>
<protein>
    <submittedName>
        <fullName evidence="6">TetR/AcrR family transcriptional regulator</fullName>
    </submittedName>
</protein>
<keyword evidence="7" id="KW-1185">Reference proteome</keyword>
<feature type="domain" description="HTH tetR-type" evidence="5">
    <location>
        <begin position="11"/>
        <end position="71"/>
    </location>
</feature>
<dbReference type="Pfam" id="PF17935">
    <property type="entry name" value="TetR_C_27"/>
    <property type="match status" value="1"/>
</dbReference>
<dbReference type="PRINTS" id="PR00455">
    <property type="entry name" value="HTHTETR"/>
</dbReference>
<evidence type="ECO:0000256" key="1">
    <source>
        <dbReference type="ARBA" id="ARBA00023015"/>
    </source>
</evidence>
<reference evidence="6 7" key="1">
    <citation type="submission" date="2024-09" db="EMBL/GenBank/DDBJ databases">
        <authorList>
            <person name="Zhang Z.-H."/>
        </authorList>
    </citation>
    <scope>NUCLEOTIDE SEQUENCE [LARGE SCALE GENOMIC DNA]</scope>
    <source>
        <strain evidence="6 7">HHTR114</strain>
    </source>
</reference>
<dbReference type="InterPro" id="IPR050109">
    <property type="entry name" value="HTH-type_TetR-like_transc_reg"/>
</dbReference>
<evidence type="ECO:0000313" key="7">
    <source>
        <dbReference type="Proteomes" id="UP001596116"/>
    </source>
</evidence>
<evidence type="ECO:0000256" key="4">
    <source>
        <dbReference type="PROSITE-ProRule" id="PRU00335"/>
    </source>
</evidence>
<dbReference type="SUPFAM" id="SSF46689">
    <property type="entry name" value="Homeodomain-like"/>
    <property type="match status" value="1"/>
</dbReference>
<keyword evidence="2 4" id="KW-0238">DNA-binding</keyword>
<proteinExistence type="predicted"/>
<dbReference type="Proteomes" id="UP001596116">
    <property type="component" value="Unassembled WGS sequence"/>
</dbReference>
<organism evidence="6 7">
    <name type="scientific">Hyphococcus aureus</name>
    <dbReference type="NCBI Taxonomy" id="2666033"/>
    <lineage>
        <taxon>Bacteria</taxon>
        <taxon>Pseudomonadati</taxon>
        <taxon>Pseudomonadota</taxon>
        <taxon>Alphaproteobacteria</taxon>
        <taxon>Parvularculales</taxon>
        <taxon>Parvularculaceae</taxon>
        <taxon>Hyphococcus</taxon>
    </lineage>
</organism>
<dbReference type="PANTHER" id="PTHR30055:SF234">
    <property type="entry name" value="HTH-TYPE TRANSCRIPTIONAL REGULATOR BETI"/>
    <property type="match status" value="1"/>
</dbReference>
<keyword evidence="1" id="KW-0805">Transcription regulation</keyword>
<evidence type="ECO:0000256" key="2">
    <source>
        <dbReference type="ARBA" id="ARBA00023125"/>
    </source>
</evidence>
<dbReference type="InterPro" id="IPR041478">
    <property type="entry name" value="TetR_C_27"/>
</dbReference>
<feature type="DNA-binding region" description="H-T-H motif" evidence="4">
    <location>
        <begin position="34"/>
        <end position="53"/>
    </location>
</feature>
<sequence length="214" mass="24284">MRTPMPIENLDDTAKQILDAASRRFLHYGYGKTTMSEIAQDCNMSTGNLYRYFPSKLDIAEMFVRVLRREQVARLRAVADDQTLNPADKLRSFFLRKFKLAYERFHDKPKAYELSSELLTSRPKVGIEWENAEGRVLAEILIEGDASGAFAVENPAETAKILQDAGYRFTSPAVFHEGDFDELAAELNGVIDLILDGFSYRAARRAAIEKRKHA</sequence>
<dbReference type="RefSeq" id="WP_379879918.1">
    <property type="nucleotide sequence ID" value="NZ_JBHPON010000001.1"/>
</dbReference>
<accession>A0ABW1KRV0</accession>
<comment type="caution">
    <text evidence="6">The sequence shown here is derived from an EMBL/GenBank/DDBJ whole genome shotgun (WGS) entry which is preliminary data.</text>
</comment>
<gene>
    <name evidence="6" type="ORF">ACFMB1_04250</name>
</gene>
<dbReference type="PANTHER" id="PTHR30055">
    <property type="entry name" value="HTH-TYPE TRANSCRIPTIONAL REGULATOR RUTR"/>
    <property type="match status" value="1"/>
</dbReference>
<dbReference type="Pfam" id="PF00440">
    <property type="entry name" value="TetR_N"/>
    <property type="match status" value="1"/>
</dbReference>
<dbReference type="PROSITE" id="PS50977">
    <property type="entry name" value="HTH_TETR_2"/>
    <property type="match status" value="1"/>
</dbReference>
<dbReference type="InterPro" id="IPR009057">
    <property type="entry name" value="Homeodomain-like_sf"/>
</dbReference>
<evidence type="ECO:0000259" key="5">
    <source>
        <dbReference type="PROSITE" id="PS50977"/>
    </source>
</evidence>
<evidence type="ECO:0000313" key="6">
    <source>
        <dbReference type="EMBL" id="MFC6034741.1"/>
    </source>
</evidence>
<keyword evidence="3" id="KW-0804">Transcription</keyword>
<dbReference type="Gene3D" id="1.10.357.10">
    <property type="entry name" value="Tetracycline Repressor, domain 2"/>
    <property type="match status" value="1"/>
</dbReference>
<name>A0ABW1KRV0_9PROT</name>
<dbReference type="InterPro" id="IPR001647">
    <property type="entry name" value="HTH_TetR"/>
</dbReference>
<dbReference type="EMBL" id="JBHPON010000001">
    <property type="protein sequence ID" value="MFC6034741.1"/>
    <property type="molecule type" value="Genomic_DNA"/>
</dbReference>